<feature type="transmembrane region" description="Helical" evidence="7">
    <location>
        <begin position="159"/>
        <end position="179"/>
    </location>
</feature>
<feature type="region of interest" description="Disordered" evidence="6">
    <location>
        <begin position="1"/>
        <end position="37"/>
    </location>
</feature>
<dbReference type="PANTHER" id="PTHR45649:SF4">
    <property type="entry name" value="TRANSPORTER, PUTATIVE (EUROFUNG)-RELATED"/>
    <property type="match status" value="1"/>
</dbReference>
<keyword evidence="3 7" id="KW-0812">Transmembrane</keyword>
<feature type="transmembrane region" description="Helical" evidence="7">
    <location>
        <begin position="298"/>
        <end position="319"/>
    </location>
</feature>
<evidence type="ECO:0000313" key="8">
    <source>
        <dbReference type="EMBL" id="QDS74104.1"/>
    </source>
</evidence>
<dbReference type="Gene3D" id="1.20.1740.10">
    <property type="entry name" value="Amino acid/polyamine transporter I"/>
    <property type="match status" value="1"/>
</dbReference>
<dbReference type="AlphaFoldDB" id="A0A517LEP6"/>
<name>A0A517LEP6_9PEZI</name>
<sequence length="537" mass="59014">MAPQFLEKEMGSGEGGNHEVVTSNHEPEDSFSEDGENVHHQVDAKDMYRMGKDQQFRRIFRLSTMIMFTSMVQCTWEIILIAPSGGLLNGGLPGLFYSYIWTFVGFVFVVMSLAEMASMAPTSGGQYHWVSEFAPANHQRILSYVSGLMATTSWQAGSAGGTFLIGTLIQGMIAAYYPSYIPQRWQGTLFVFAIAAIEGIVNSSMVNQLPRIQKIMIVPHGLGWIAVVVFVWVLAPHATPSQVFTRFTTEGWENMGLSVMVGQITSVYFLILSDSAAHLAEEVRNASKSVPRAMMWSFYLNATVGLIVLVTFLFAIPSIETVLDPAVNPSGYAFIYVFQQASYKGAIPIVTMIAIIMLVGSIDSNASSARQVFAFARDGGLPFGRFLSNVAQTKNSTAPRNAVLTTCTITCLLSLINIGSTVAFNAIISLQLMALMATYSISIGCVLYQRTLGGSKQLPVARWSLGKWGVPINTVAFLYSTFIFFWTPWPGAKNPNLETFNWSVVMFGGITVISGFYYFFHGRRHYAGPVALVREIP</sequence>
<dbReference type="InterPro" id="IPR002293">
    <property type="entry name" value="AA/rel_permease1"/>
</dbReference>
<evidence type="ECO:0000256" key="7">
    <source>
        <dbReference type="SAM" id="Phobius"/>
    </source>
</evidence>
<dbReference type="STRING" id="50376.A0A517LEP6"/>
<dbReference type="GO" id="GO:0022857">
    <property type="term" value="F:transmembrane transporter activity"/>
    <property type="evidence" value="ECO:0007669"/>
    <property type="project" value="InterPro"/>
</dbReference>
<comment type="subcellular location">
    <subcellularLocation>
        <location evidence="1">Membrane</location>
        <topology evidence="1">Multi-pass membrane protein</topology>
    </subcellularLocation>
</comment>
<dbReference type="EMBL" id="CP042194">
    <property type="protein sequence ID" value="QDS74104.1"/>
    <property type="molecule type" value="Genomic_DNA"/>
</dbReference>
<feature type="transmembrane region" description="Helical" evidence="7">
    <location>
        <begin position="255"/>
        <end position="277"/>
    </location>
</feature>
<feature type="transmembrane region" description="Helical" evidence="7">
    <location>
        <begin position="185"/>
        <end position="203"/>
    </location>
</feature>
<feature type="compositionally biased region" description="Basic and acidic residues" evidence="6">
    <location>
        <begin position="1"/>
        <end position="11"/>
    </location>
</feature>
<evidence type="ECO:0000256" key="2">
    <source>
        <dbReference type="ARBA" id="ARBA00022448"/>
    </source>
</evidence>
<evidence type="ECO:0000256" key="6">
    <source>
        <dbReference type="SAM" id="MobiDB-lite"/>
    </source>
</evidence>
<evidence type="ECO:0000256" key="5">
    <source>
        <dbReference type="ARBA" id="ARBA00023136"/>
    </source>
</evidence>
<evidence type="ECO:0000256" key="1">
    <source>
        <dbReference type="ARBA" id="ARBA00004141"/>
    </source>
</evidence>
<evidence type="ECO:0000256" key="4">
    <source>
        <dbReference type="ARBA" id="ARBA00022989"/>
    </source>
</evidence>
<feature type="transmembrane region" description="Helical" evidence="7">
    <location>
        <begin position="345"/>
        <end position="362"/>
    </location>
</feature>
<dbReference type="GO" id="GO:0016020">
    <property type="term" value="C:membrane"/>
    <property type="evidence" value="ECO:0007669"/>
    <property type="project" value="UniProtKB-SubCell"/>
</dbReference>
<keyword evidence="2" id="KW-0813">Transport</keyword>
<dbReference type="PANTHER" id="PTHR45649">
    <property type="entry name" value="AMINO-ACID PERMEASE BAT1"/>
    <property type="match status" value="1"/>
</dbReference>
<keyword evidence="9" id="KW-1185">Reference proteome</keyword>
<evidence type="ECO:0000256" key="3">
    <source>
        <dbReference type="ARBA" id="ARBA00022692"/>
    </source>
</evidence>
<dbReference type="PIRSF" id="PIRSF006060">
    <property type="entry name" value="AA_transporter"/>
    <property type="match status" value="1"/>
</dbReference>
<dbReference type="Pfam" id="PF13520">
    <property type="entry name" value="AA_permease_2"/>
    <property type="match status" value="1"/>
</dbReference>
<dbReference type="OrthoDB" id="3257095at2759"/>
<dbReference type="Proteomes" id="UP000316270">
    <property type="component" value="Chromosome 10"/>
</dbReference>
<feature type="transmembrane region" description="Helical" evidence="7">
    <location>
        <begin position="402"/>
        <end position="420"/>
    </location>
</feature>
<reference evidence="8 9" key="1">
    <citation type="submission" date="2019-07" db="EMBL/GenBank/DDBJ databases">
        <title>Finished genome of Venturia effusa.</title>
        <authorList>
            <person name="Young C.A."/>
            <person name="Cox M.P."/>
            <person name="Ganley A.R.D."/>
            <person name="David W.J."/>
        </authorList>
    </citation>
    <scope>NUCLEOTIDE SEQUENCE [LARGE SCALE GENOMIC DNA]</scope>
    <source>
        <strain evidence="9">albino</strain>
    </source>
</reference>
<feature type="transmembrane region" description="Helical" evidence="7">
    <location>
        <begin position="59"/>
        <end position="82"/>
    </location>
</feature>
<keyword evidence="4 7" id="KW-1133">Transmembrane helix</keyword>
<proteinExistence type="predicted"/>
<feature type="transmembrane region" description="Helical" evidence="7">
    <location>
        <begin position="94"/>
        <end position="114"/>
    </location>
</feature>
<evidence type="ECO:0000313" key="9">
    <source>
        <dbReference type="Proteomes" id="UP000316270"/>
    </source>
</evidence>
<feature type="transmembrane region" description="Helical" evidence="7">
    <location>
        <begin position="468"/>
        <end position="487"/>
    </location>
</feature>
<feature type="transmembrane region" description="Helical" evidence="7">
    <location>
        <begin position="426"/>
        <end position="448"/>
    </location>
</feature>
<feature type="transmembrane region" description="Helical" evidence="7">
    <location>
        <begin position="215"/>
        <end position="235"/>
    </location>
</feature>
<gene>
    <name evidence="8" type="ORF">FKW77_009726</name>
</gene>
<organism evidence="8 9">
    <name type="scientific">Venturia effusa</name>
    <dbReference type="NCBI Taxonomy" id="50376"/>
    <lineage>
        <taxon>Eukaryota</taxon>
        <taxon>Fungi</taxon>
        <taxon>Dikarya</taxon>
        <taxon>Ascomycota</taxon>
        <taxon>Pezizomycotina</taxon>
        <taxon>Dothideomycetes</taxon>
        <taxon>Pleosporomycetidae</taxon>
        <taxon>Venturiales</taxon>
        <taxon>Venturiaceae</taxon>
        <taxon>Venturia</taxon>
    </lineage>
</organism>
<keyword evidence="5 7" id="KW-0472">Membrane</keyword>
<evidence type="ECO:0008006" key="10">
    <source>
        <dbReference type="Google" id="ProtNLM"/>
    </source>
</evidence>
<feature type="transmembrane region" description="Helical" evidence="7">
    <location>
        <begin position="499"/>
        <end position="520"/>
    </location>
</feature>
<protein>
    <recommendedName>
        <fullName evidence="10">Amino acid permease/ SLC12A domain-containing protein</fullName>
    </recommendedName>
</protein>
<accession>A0A517LEP6</accession>